<reference evidence="3" key="2">
    <citation type="submission" date="2020-09" db="EMBL/GenBank/DDBJ databases">
        <authorList>
            <person name="Sun Q."/>
            <person name="Zhou Y."/>
        </authorList>
    </citation>
    <scope>NUCLEOTIDE SEQUENCE</scope>
    <source>
        <strain evidence="3">CGMCC 1.15493</strain>
    </source>
</reference>
<dbReference type="Proteomes" id="UP000613160">
    <property type="component" value="Unassembled WGS sequence"/>
</dbReference>
<dbReference type="Pfam" id="PF04773">
    <property type="entry name" value="FecR"/>
    <property type="match status" value="1"/>
</dbReference>
<proteinExistence type="predicted"/>
<dbReference type="AlphaFoldDB" id="A0A917DG19"/>
<dbReference type="EMBL" id="BMJJ01000012">
    <property type="protein sequence ID" value="GGD34752.1"/>
    <property type="molecule type" value="Genomic_DNA"/>
</dbReference>
<gene>
    <name evidence="3" type="ORF">GCM10011335_42250</name>
</gene>
<reference evidence="3" key="1">
    <citation type="journal article" date="2014" name="Int. J. Syst. Evol. Microbiol.">
        <title>Complete genome sequence of Corynebacterium casei LMG S-19264T (=DSM 44701T), isolated from a smear-ripened cheese.</title>
        <authorList>
            <consortium name="US DOE Joint Genome Institute (JGI-PGF)"/>
            <person name="Walter F."/>
            <person name="Albersmeier A."/>
            <person name="Kalinowski J."/>
            <person name="Ruckert C."/>
        </authorList>
    </citation>
    <scope>NUCLEOTIDE SEQUENCE</scope>
    <source>
        <strain evidence="3">CGMCC 1.15493</strain>
    </source>
</reference>
<feature type="signal peptide" evidence="1">
    <location>
        <begin position="1"/>
        <end position="29"/>
    </location>
</feature>
<keyword evidence="1" id="KW-0732">Signal</keyword>
<protein>
    <recommendedName>
        <fullName evidence="2">FecR protein domain-containing protein</fullName>
    </recommendedName>
</protein>
<evidence type="ECO:0000256" key="1">
    <source>
        <dbReference type="SAM" id="SignalP"/>
    </source>
</evidence>
<keyword evidence="4" id="KW-1185">Reference proteome</keyword>
<name>A0A917DG19_9HYPH</name>
<feature type="domain" description="FecR protein" evidence="2">
    <location>
        <begin position="48"/>
        <end position="134"/>
    </location>
</feature>
<evidence type="ECO:0000259" key="2">
    <source>
        <dbReference type="Pfam" id="PF04773"/>
    </source>
</evidence>
<evidence type="ECO:0000313" key="3">
    <source>
        <dbReference type="EMBL" id="GGD34752.1"/>
    </source>
</evidence>
<dbReference type="InterPro" id="IPR006860">
    <property type="entry name" value="FecR"/>
</dbReference>
<sequence length="179" mass="18750">MAQRGSYRMAKRDVFLGAASAFLATFPCAASFAQSASSCVSVELRNPARVAVRCPGGLVLEAEAATGLLIRAPTSGGPPTSAEVSGQAVLINLSLPRRFEIRTPHAIASVRGTVYAVEVTTGSTAVFVAEGKVQVAKRGGRGVAILGPGEGVDVTSGVELTVRRWPEQRVRRLLSRFGR</sequence>
<dbReference type="Gene3D" id="2.60.120.1440">
    <property type="match status" value="1"/>
</dbReference>
<evidence type="ECO:0000313" key="4">
    <source>
        <dbReference type="Proteomes" id="UP000613160"/>
    </source>
</evidence>
<accession>A0A917DG19</accession>
<feature type="chain" id="PRO_5037387096" description="FecR protein domain-containing protein" evidence="1">
    <location>
        <begin position="30"/>
        <end position="179"/>
    </location>
</feature>
<comment type="caution">
    <text evidence="3">The sequence shown here is derived from an EMBL/GenBank/DDBJ whole genome shotgun (WGS) entry which is preliminary data.</text>
</comment>
<organism evidence="3 4">
    <name type="scientific">Aureimonas glaciei</name>
    <dbReference type="NCBI Taxonomy" id="1776957"/>
    <lineage>
        <taxon>Bacteria</taxon>
        <taxon>Pseudomonadati</taxon>
        <taxon>Pseudomonadota</taxon>
        <taxon>Alphaproteobacteria</taxon>
        <taxon>Hyphomicrobiales</taxon>
        <taxon>Aurantimonadaceae</taxon>
        <taxon>Aureimonas</taxon>
    </lineage>
</organism>